<evidence type="ECO:0000256" key="4">
    <source>
        <dbReference type="ARBA" id="ARBA00022801"/>
    </source>
</evidence>
<dbReference type="EC" id="3.2.1.37" evidence="7"/>
<reference evidence="9" key="1">
    <citation type="submission" date="2021-12" db="EMBL/GenBank/DDBJ databases">
        <authorList>
            <person name="Zaccaron A."/>
            <person name="Stergiopoulos I."/>
        </authorList>
    </citation>
    <scope>NUCLEOTIDE SEQUENCE</scope>
    <source>
        <strain evidence="9">Race5_Kim</strain>
    </source>
</reference>
<evidence type="ECO:0000256" key="6">
    <source>
        <dbReference type="ARBA" id="ARBA00024574"/>
    </source>
</evidence>
<gene>
    <name evidence="9" type="ORF">CLAFUR5_10878</name>
</gene>
<dbReference type="SUPFAM" id="SSF51445">
    <property type="entry name" value="(Trans)glycosidases"/>
    <property type="match status" value="1"/>
</dbReference>
<dbReference type="InterPro" id="IPR044993">
    <property type="entry name" value="BXL"/>
</dbReference>
<sequence>MSIADIPPLAVNFSAILPTFLNASTTRTLPDCSIPPLSNVAIHDRASFLIAEFTLEEKINRTGFLLGEIPRLGLPSFSLYSPELCRRGSFWNEALHGVANILGAVFAPNSSEPYSSATSFPQPILMAAAFDDSLVHSVASIISTEARAFGNAGRTGLNFFTPNVNPFRDPRWGRGLETPGEDPFHVAEYTKALLKGLEAEEDGVKRVVATCKHLAA</sequence>
<evidence type="ECO:0000313" key="9">
    <source>
        <dbReference type="EMBL" id="UJO20602.1"/>
    </source>
</evidence>
<proteinExistence type="inferred from homology"/>
<dbReference type="GO" id="GO:0046556">
    <property type="term" value="F:alpha-L-arabinofuranosidase activity"/>
    <property type="evidence" value="ECO:0007669"/>
    <property type="project" value="TreeGrafter"/>
</dbReference>
<dbReference type="EMBL" id="CP090170">
    <property type="protein sequence ID" value="UJO20602.1"/>
    <property type="molecule type" value="Genomic_DNA"/>
</dbReference>
<evidence type="ECO:0000256" key="3">
    <source>
        <dbReference type="ARBA" id="ARBA00022651"/>
    </source>
</evidence>
<evidence type="ECO:0000313" key="10">
    <source>
        <dbReference type="Proteomes" id="UP000756132"/>
    </source>
</evidence>
<keyword evidence="3" id="KW-0119">Carbohydrate metabolism</keyword>
<dbReference type="AlphaFoldDB" id="A0A9Q8PDV2"/>
<dbReference type="Pfam" id="PF00933">
    <property type="entry name" value="Glyco_hydro_3"/>
    <property type="match status" value="1"/>
</dbReference>
<dbReference type="InterPro" id="IPR036962">
    <property type="entry name" value="Glyco_hydro_3_N_sf"/>
</dbReference>
<protein>
    <recommendedName>
        <fullName evidence="7">xylan 1,4-beta-xylosidase</fullName>
        <ecNumber evidence="7">3.2.1.37</ecNumber>
    </recommendedName>
</protein>
<dbReference type="GO" id="GO:0009044">
    <property type="term" value="F:xylan 1,4-beta-xylosidase activity"/>
    <property type="evidence" value="ECO:0007669"/>
    <property type="project" value="UniProtKB-EC"/>
</dbReference>
<name>A0A9Q8PDV2_PASFU</name>
<keyword evidence="5" id="KW-0325">Glycoprotein</keyword>
<dbReference type="InterPro" id="IPR001764">
    <property type="entry name" value="Glyco_hydro_3_N"/>
</dbReference>
<evidence type="ECO:0000256" key="1">
    <source>
        <dbReference type="ARBA" id="ARBA00004851"/>
    </source>
</evidence>
<feature type="domain" description="Glycoside hydrolase family 3 N-terminal" evidence="8">
    <location>
        <begin position="115"/>
        <end position="215"/>
    </location>
</feature>
<keyword evidence="3" id="KW-0858">Xylan degradation</keyword>
<dbReference type="RefSeq" id="XP_047764968.1">
    <property type="nucleotide sequence ID" value="XM_047910026.1"/>
</dbReference>
<keyword evidence="10" id="KW-1185">Reference proteome</keyword>
<keyword evidence="3" id="KW-0624">Polysaccharide degradation</keyword>
<dbReference type="Gene3D" id="3.20.20.300">
    <property type="entry name" value="Glycoside hydrolase, family 3, N-terminal domain"/>
    <property type="match status" value="1"/>
</dbReference>
<dbReference type="KEGG" id="ffu:CLAFUR5_10878"/>
<reference evidence="9" key="2">
    <citation type="journal article" date="2022" name="Microb. Genom.">
        <title>A chromosome-scale genome assembly of the tomato pathogen Cladosporium fulvum reveals a compartmentalized genome architecture and the presence of a dispensable chromosome.</title>
        <authorList>
            <person name="Zaccaron A.Z."/>
            <person name="Chen L.H."/>
            <person name="Samaras A."/>
            <person name="Stergiopoulos I."/>
        </authorList>
    </citation>
    <scope>NUCLEOTIDE SEQUENCE</scope>
    <source>
        <strain evidence="9">Race5_Kim</strain>
    </source>
</reference>
<dbReference type="GO" id="GO:0045493">
    <property type="term" value="P:xylan catabolic process"/>
    <property type="evidence" value="ECO:0007669"/>
    <property type="project" value="UniProtKB-KW"/>
</dbReference>
<comment type="similarity">
    <text evidence="2">Belongs to the glycosyl hydrolase 3 family.</text>
</comment>
<dbReference type="Proteomes" id="UP000756132">
    <property type="component" value="Chromosome 8"/>
</dbReference>
<evidence type="ECO:0000256" key="7">
    <source>
        <dbReference type="ARBA" id="ARBA00026107"/>
    </source>
</evidence>
<dbReference type="GO" id="GO:0031222">
    <property type="term" value="P:arabinan catabolic process"/>
    <property type="evidence" value="ECO:0007669"/>
    <property type="project" value="TreeGrafter"/>
</dbReference>
<accession>A0A9Q8PDV2</accession>
<comment type="pathway">
    <text evidence="1">Glycan degradation; xylan degradation.</text>
</comment>
<dbReference type="GeneID" id="71990756"/>
<evidence type="ECO:0000259" key="8">
    <source>
        <dbReference type="Pfam" id="PF00933"/>
    </source>
</evidence>
<evidence type="ECO:0000256" key="5">
    <source>
        <dbReference type="ARBA" id="ARBA00023180"/>
    </source>
</evidence>
<organism evidence="9 10">
    <name type="scientific">Passalora fulva</name>
    <name type="common">Tomato leaf mold</name>
    <name type="synonym">Cladosporium fulvum</name>
    <dbReference type="NCBI Taxonomy" id="5499"/>
    <lineage>
        <taxon>Eukaryota</taxon>
        <taxon>Fungi</taxon>
        <taxon>Dikarya</taxon>
        <taxon>Ascomycota</taxon>
        <taxon>Pezizomycotina</taxon>
        <taxon>Dothideomycetes</taxon>
        <taxon>Dothideomycetidae</taxon>
        <taxon>Mycosphaerellales</taxon>
        <taxon>Mycosphaerellaceae</taxon>
        <taxon>Fulvia</taxon>
    </lineage>
</organism>
<evidence type="ECO:0000256" key="2">
    <source>
        <dbReference type="ARBA" id="ARBA00005336"/>
    </source>
</evidence>
<keyword evidence="4" id="KW-0378">Hydrolase</keyword>
<dbReference type="PANTHER" id="PTHR42721">
    <property type="entry name" value="SUGAR HYDROLASE-RELATED"/>
    <property type="match status" value="1"/>
</dbReference>
<dbReference type="InterPro" id="IPR017853">
    <property type="entry name" value="GH"/>
</dbReference>
<dbReference type="OrthoDB" id="3937845at2759"/>
<comment type="catalytic activity">
    <reaction evidence="6">
        <text>Hydrolysis of (1-&gt;4)-beta-D-xylans, to remove successive D-xylose residues from the non-reducing termini.</text>
        <dbReference type="EC" id="3.2.1.37"/>
    </reaction>
</comment>
<dbReference type="PANTHER" id="PTHR42721:SF3">
    <property type="entry name" value="BETA-D-XYLOSIDASE 5-RELATED"/>
    <property type="match status" value="1"/>
</dbReference>